<dbReference type="InterPro" id="IPR036259">
    <property type="entry name" value="MFS_trans_sf"/>
</dbReference>
<dbReference type="CDD" id="cd06174">
    <property type="entry name" value="MFS"/>
    <property type="match status" value="1"/>
</dbReference>
<feature type="transmembrane region" description="Helical" evidence="4">
    <location>
        <begin position="57"/>
        <end position="76"/>
    </location>
</feature>
<dbReference type="RefSeq" id="WP_165097056.1">
    <property type="nucleotide sequence ID" value="NZ_CP049056.1"/>
</dbReference>
<dbReference type="KEGG" id="hdh:G5B40_07540"/>
<dbReference type="GO" id="GO:0022857">
    <property type="term" value="F:transmembrane transporter activity"/>
    <property type="evidence" value="ECO:0007669"/>
    <property type="project" value="InterPro"/>
</dbReference>
<keyword evidence="3 4" id="KW-0472">Membrane</keyword>
<keyword evidence="1 4" id="KW-0812">Transmembrane</keyword>
<dbReference type="EMBL" id="CP049056">
    <property type="protein sequence ID" value="QIE55321.1"/>
    <property type="molecule type" value="Genomic_DNA"/>
</dbReference>
<evidence type="ECO:0000256" key="2">
    <source>
        <dbReference type="ARBA" id="ARBA00022989"/>
    </source>
</evidence>
<feature type="transmembrane region" description="Helical" evidence="4">
    <location>
        <begin position="172"/>
        <end position="191"/>
    </location>
</feature>
<dbReference type="Proteomes" id="UP000503336">
    <property type="component" value="Chromosome"/>
</dbReference>
<protein>
    <submittedName>
        <fullName evidence="5">MFS transporter</fullName>
    </submittedName>
</protein>
<feature type="transmembrane region" description="Helical" evidence="4">
    <location>
        <begin position="105"/>
        <end position="125"/>
    </location>
</feature>
<dbReference type="InterPro" id="IPR011701">
    <property type="entry name" value="MFS"/>
</dbReference>
<dbReference type="Gene3D" id="1.20.1250.20">
    <property type="entry name" value="MFS general substrate transporter like domains"/>
    <property type="match status" value="2"/>
</dbReference>
<dbReference type="SUPFAM" id="SSF103473">
    <property type="entry name" value="MFS general substrate transporter"/>
    <property type="match status" value="1"/>
</dbReference>
<feature type="transmembrane region" description="Helical" evidence="4">
    <location>
        <begin position="258"/>
        <end position="277"/>
    </location>
</feature>
<organism evidence="5 6">
    <name type="scientific">Pikeienuella piscinae</name>
    <dbReference type="NCBI Taxonomy" id="2748098"/>
    <lineage>
        <taxon>Bacteria</taxon>
        <taxon>Pseudomonadati</taxon>
        <taxon>Pseudomonadota</taxon>
        <taxon>Alphaproteobacteria</taxon>
        <taxon>Rhodobacterales</taxon>
        <taxon>Paracoccaceae</taxon>
        <taxon>Pikeienuella</taxon>
    </lineage>
</organism>
<keyword evidence="6" id="KW-1185">Reference proteome</keyword>
<dbReference type="Pfam" id="PF07690">
    <property type="entry name" value="MFS_1"/>
    <property type="match status" value="1"/>
</dbReference>
<evidence type="ECO:0000313" key="6">
    <source>
        <dbReference type="Proteomes" id="UP000503336"/>
    </source>
</evidence>
<keyword evidence="2 4" id="KW-1133">Transmembrane helix</keyword>
<gene>
    <name evidence="5" type="ORF">G5B40_07540</name>
</gene>
<proteinExistence type="predicted"/>
<evidence type="ECO:0000313" key="5">
    <source>
        <dbReference type="EMBL" id="QIE55321.1"/>
    </source>
</evidence>
<dbReference type="AlphaFoldDB" id="A0A7L5BVC1"/>
<feature type="transmembrane region" description="Helical" evidence="4">
    <location>
        <begin position="146"/>
        <end position="166"/>
    </location>
</feature>
<feature type="transmembrane region" description="Helical" evidence="4">
    <location>
        <begin position="83"/>
        <end position="99"/>
    </location>
</feature>
<evidence type="ECO:0000256" key="3">
    <source>
        <dbReference type="ARBA" id="ARBA00023136"/>
    </source>
</evidence>
<feature type="transmembrane region" description="Helical" evidence="4">
    <location>
        <begin position="312"/>
        <end position="337"/>
    </location>
</feature>
<accession>A0A7L5BVC1</accession>
<feature type="transmembrane region" description="Helical" evidence="4">
    <location>
        <begin position="358"/>
        <end position="391"/>
    </location>
</feature>
<evidence type="ECO:0000256" key="4">
    <source>
        <dbReference type="SAM" id="Phobius"/>
    </source>
</evidence>
<evidence type="ECO:0000256" key="1">
    <source>
        <dbReference type="ARBA" id="ARBA00022692"/>
    </source>
</evidence>
<feature type="transmembrane region" description="Helical" evidence="4">
    <location>
        <begin position="21"/>
        <end position="45"/>
    </location>
</feature>
<feature type="transmembrane region" description="Helical" evidence="4">
    <location>
        <begin position="284"/>
        <end position="306"/>
    </location>
</feature>
<reference evidence="5 6" key="1">
    <citation type="submission" date="2020-02" db="EMBL/GenBank/DDBJ databases">
        <title>complete genome sequence of Rhodobacteraceae bacterium.</title>
        <authorList>
            <person name="Park J."/>
            <person name="Kim Y.-S."/>
            <person name="Kim K.-H."/>
        </authorList>
    </citation>
    <scope>NUCLEOTIDE SEQUENCE [LARGE SCALE GENOMIC DNA]</scope>
    <source>
        <strain evidence="5 6">RR4-56</strain>
    </source>
</reference>
<name>A0A7L5BVC1_9RHOB</name>
<feature type="transmembrane region" description="Helical" evidence="4">
    <location>
        <begin position="212"/>
        <end position="238"/>
    </location>
</feature>
<sequence length="415" mass="44891">MAHERRIPEFLRHAPAPGIRGFAILAAIEATARGVMISVYPLAMYQALGDAERVSEVYFFIGVASLFASLAVPTLARLISRRWTFTLGALLMAGGALTASQGGPILTPLGLCMTNIAVVCVFICFNAYVLDYVERAELSSSETLRLFYSGLAWTLGPITGVWLMALAPEAPFYVAASAALTLLGVFWWMRLGDGKLISAARRRRPPSPLRYLPRFFAQPRLVAGWLFAVIRSVGWWAYVVYMPIFVVEAGYAREVGAGFVSLTNACLFLTPFMLRWMRRRSVRVAVRVGFFGSALCFSGASLAAIGAPMATIGLLAAGAVFLILLDVSGGLPFLMAVRPHERTEMSVIYSSYRDVSGILTPGAVRLVLTVAPLAGVFAVTAAALVFGWALAGRLHPRLGARRSRRLGPQNPRALA</sequence>